<comment type="caution">
    <text evidence="2">The sequence shown here is derived from an EMBL/GenBank/DDBJ whole genome shotgun (WGS) entry which is preliminary data.</text>
</comment>
<keyword evidence="1" id="KW-0472">Membrane</keyword>
<protein>
    <submittedName>
        <fullName evidence="2">Uncharacterized protein</fullName>
    </submittedName>
</protein>
<evidence type="ECO:0000313" key="3">
    <source>
        <dbReference type="Proteomes" id="UP000706039"/>
    </source>
</evidence>
<evidence type="ECO:0000313" key="2">
    <source>
        <dbReference type="EMBL" id="MBY8822217.1"/>
    </source>
</evidence>
<evidence type="ECO:0000256" key="1">
    <source>
        <dbReference type="SAM" id="Phobius"/>
    </source>
</evidence>
<dbReference type="RefSeq" id="WP_222989317.1">
    <property type="nucleotide sequence ID" value="NZ_JAINVV010000004.1"/>
</dbReference>
<organism evidence="2 3">
    <name type="scientific">Sphingomonas colocasiae</name>
    <dbReference type="NCBI Taxonomy" id="1848973"/>
    <lineage>
        <taxon>Bacteria</taxon>
        <taxon>Pseudomonadati</taxon>
        <taxon>Pseudomonadota</taxon>
        <taxon>Alphaproteobacteria</taxon>
        <taxon>Sphingomonadales</taxon>
        <taxon>Sphingomonadaceae</taxon>
        <taxon>Sphingomonas</taxon>
    </lineage>
</organism>
<accession>A0ABS7PLN2</accession>
<keyword evidence="3" id="KW-1185">Reference proteome</keyword>
<feature type="transmembrane region" description="Helical" evidence="1">
    <location>
        <begin position="6"/>
        <end position="26"/>
    </location>
</feature>
<proteinExistence type="predicted"/>
<dbReference type="Proteomes" id="UP000706039">
    <property type="component" value="Unassembled WGS sequence"/>
</dbReference>
<keyword evidence="1" id="KW-1133">Transmembrane helix</keyword>
<reference evidence="2 3" key="1">
    <citation type="submission" date="2021-08" db="EMBL/GenBank/DDBJ databases">
        <authorList>
            <person name="Tuo L."/>
        </authorList>
    </citation>
    <scope>NUCLEOTIDE SEQUENCE [LARGE SCALE GENOMIC DNA]</scope>
    <source>
        <strain evidence="2 3">JCM 31229</strain>
    </source>
</reference>
<keyword evidence="1" id="KW-0812">Transmembrane</keyword>
<dbReference type="EMBL" id="JAINVV010000004">
    <property type="protein sequence ID" value="MBY8822217.1"/>
    <property type="molecule type" value="Genomic_DNA"/>
</dbReference>
<gene>
    <name evidence="2" type="ORF">K7G82_07945</name>
</gene>
<sequence>MALDAGWAAVIGAGIGAIATLAGTWLTHYLQAKRSSSLAEKRRIRLRSMLSSSKYVWRDIEVLCAAAGADESTTKELLIEIDARASHNKPNVWALVSRAPWPDHQKGSEN</sequence>
<name>A0ABS7PLN2_9SPHN</name>